<evidence type="ECO:0000313" key="7">
    <source>
        <dbReference type="Proteomes" id="UP001366060"/>
    </source>
</evidence>
<evidence type="ECO:0000256" key="2">
    <source>
        <dbReference type="ARBA" id="ARBA00022729"/>
    </source>
</evidence>
<dbReference type="InterPro" id="IPR037061">
    <property type="entry name" value="Lytic_TGlycoase_superhlx_L_sf"/>
</dbReference>
<protein>
    <submittedName>
        <fullName evidence="6">Transglycosylase SLT domain-containing protein</fullName>
    </submittedName>
</protein>
<feature type="chain" id="PRO_5047535852" evidence="3">
    <location>
        <begin position="20"/>
        <end position="640"/>
    </location>
</feature>
<feature type="domain" description="Lytic transglycosylase superhelical linker" evidence="5">
    <location>
        <begin position="402"/>
        <end position="463"/>
    </location>
</feature>
<evidence type="ECO:0000256" key="3">
    <source>
        <dbReference type="SAM" id="SignalP"/>
    </source>
</evidence>
<gene>
    <name evidence="6" type="ORF">V6255_02090</name>
</gene>
<dbReference type="PANTHER" id="PTHR37423">
    <property type="entry name" value="SOLUBLE LYTIC MUREIN TRANSGLYCOSYLASE-RELATED"/>
    <property type="match status" value="1"/>
</dbReference>
<name>A0ABU9H7S1_9GAMM</name>
<dbReference type="InterPro" id="IPR023346">
    <property type="entry name" value="Lysozyme-like_dom_sf"/>
</dbReference>
<dbReference type="EMBL" id="JBAKBA010000003">
    <property type="protein sequence ID" value="MEL0657916.1"/>
    <property type="molecule type" value="Genomic_DNA"/>
</dbReference>
<accession>A0ABU9H7S1</accession>
<feature type="domain" description="Transglycosylase SLT" evidence="4">
    <location>
        <begin position="475"/>
        <end position="589"/>
    </location>
</feature>
<dbReference type="PANTHER" id="PTHR37423:SF5">
    <property type="entry name" value="SOLUBLE LYTIC MUREIN TRANSGLYCOSYLASE"/>
    <property type="match status" value="1"/>
</dbReference>
<dbReference type="Gene3D" id="1.25.20.10">
    <property type="entry name" value="Bacterial muramidases"/>
    <property type="match status" value="1"/>
</dbReference>
<organism evidence="6 7">
    <name type="scientific">Psychromonas arctica</name>
    <dbReference type="NCBI Taxonomy" id="168275"/>
    <lineage>
        <taxon>Bacteria</taxon>
        <taxon>Pseudomonadati</taxon>
        <taxon>Pseudomonadota</taxon>
        <taxon>Gammaproteobacteria</taxon>
        <taxon>Alteromonadales</taxon>
        <taxon>Psychromonadaceae</taxon>
        <taxon>Psychromonas</taxon>
    </lineage>
</organism>
<evidence type="ECO:0000259" key="5">
    <source>
        <dbReference type="Pfam" id="PF14718"/>
    </source>
</evidence>
<proteinExistence type="inferred from homology"/>
<dbReference type="RefSeq" id="WP_341626661.1">
    <property type="nucleotide sequence ID" value="NZ_JBAKBA010000003.1"/>
</dbReference>
<dbReference type="SUPFAM" id="SSF48435">
    <property type="entry name" value="Bacterial muramidases"/>
    <property type="match status" value="1"/>
</dbReference>
<dbReference type="InterPro" id="IPR012289">
    <property type="entry name" value="Lytic_TGlycosylase_superhlx_L"/>
</dbReference>
<comment type="caution">
    <text evidence="6">The sequence shown here is derived from an EMBL/GenBank/DDBJ whole genome shotgun (WGS) entry which is preliminary data.</text>
</comment>
<reference evidence="6 7" key="1">
    <citation type="submission" date="2024-02" db="EMBL/GenBank/DDBJ databases">
        <title>Bacteria isolated from the canopy kelp, Nereocystis luetkeana.</title>
        <authorList>
            <person name="Pfister C.A."/>
            <person name="Younker I.T."/>
            <person name="Light S.H."/>
        </authorList>
    </citation>
    <scope>NUCLEOTIDE SEQUENCE [LARGE SCALE GENOMIC DNA]</scope>
    <source>
        <strain evidence="6 7">TI.2.07</strain>
    </source>
</reference>
<evidence type="ECO:0000313" key="6">
    <source>
        <dbReference type="EMBL" id="MEL0657916.1"/>
    </source>
</evidence>
<sequence>MRKLILGCLLFSASGMSSALSLDVQREIFTDTLDLQEKKEWQKANQNIEKITDYPLAYIAEYNYLKANIDEVSDQEVLSFIKNNKGKVVTDDLQRSYLFSLSKQKNWSQFLTAFPRMPNNKTLKCHYLQASIATGKSQQAWSDAQQYWLSSTSLPNACDDVFVFYQNDKQLTKQHIWQRFQLAYVKNKQGLMRFLIARMDKKTAAVATELYELQQNPKNVLNSQLFSSRKEASFGFLVPTIQRLAKIDIDLAMQAYAKFDKQVPFTAAENKRIKTQFASVVVQRNKSKYFSWLDKELGALGNVSLIEQRIRYAIKRGDWKNIEFWISQLPKSERNSSAWKYWQARVLEQSGETDKAKVLYQQVAKNRNFHGFMASQKLGVNFSLNEQVIKEEVNGLTALKGDLAVIKEMLFHNLNKQAKGQWYRILSKQSVAKQQQLGLYAFNNNWPYLSVLASISSKSWNALGIRFPNAKKELFVGAAKQYNIEETYIYAITRRESSFDQHAKSPVGASGYMQLMPKTAEETAKKIGLTSYKDISQLDQGKINVQLGAGYFNELLERYDGNRVLATAAYNAGPHRVDRWVSAGKKKGNKGIEIDSWVDTIPFYETRAYVQNVLAYNVIYQHVLGKPLQFLKNEELLGDY</sequence>
<dbReference type="CDD" id="cd13401">
    <property type="entry name" value="Slt70-like"/>
    <property type="match status" value="1"/>
</dbReference>
<dbReference type="Gene3D" id="1.10.530.10">
    <property type="match status" value="1"/>
</dbReference>
<dbReference type="Pfam" id="PF01464">
    <property type="entry name" value="SLT"/>
    <property type="match status" value="1"/>
</dbReference>
<keyword evidence="7" id="KW-1185">Reference proteome</keyword>
<dbReference type="InterPro" id="IPR008258">
    <property type="entry name" value="Transglycosylase_SLT_dom_1"/>
</dbReference>
<keyword evidence="2 3" id="KW-0732">Signal</keyword>
<comment type="similarity">
    <text evidence="1">Belongs to the transglycosylase Slt family.</text>
</comment>
<feature type="signal peptide" evidence="3">
    <location>
        <begin position="1"/>
        <end position="19"/>
    </location>
</feature>
<dbReference type="SUPFAM" id="SSF53955">
    <property type="entry name" value="Lysozyme-like"/>
    <property type="match status" value="1"/>
</dbReference>
<dbReference type="Gene3D" id="1.10.1240.20">
    <property type="entry name" value="Lytic transglycosylase, superhelical linker domain"/>
    <property type="match status" value="1"/>
</dbReference>
<evidence type="ECO:0000256" key="1">
    <source>
        <dbReference type="ARBA" id="ARBA00007734"/>
    </source>
</evidence>
<dbReference type="Pfam" id="PF14718">
    <property type="entry name" value="SLT_L"/>
    <property type="match status" value="1"/>
</dbReference>
<dbReference type="Proteomes" id="UP001366060">
    <property type="component" value="Unassembled WGS sequence"/>
</dbReference>
<dbReference type="InterPro" id="IPR008939">
    <property type="entry name" value="Lytic_TGlycosylase_superhlx_U"/>
</dbReference>
<evidence type="ECO:0000259" key="4">
    <source>
        <dbReference type="Pfam" id="PF01464"/>
    </source>
</evidence>